<accession>A0A0B2UIJ6</accession>
<dbReference type="EMBL" id="JOKQ01000009">
    <property type="protein sequence ID" value="KHN69173.1"/>
    <property type="molecule type" value="Genomic_DNA"/>
</dbReference>
<dbReference type="VEuPathDB" id="MicrosporidiaDB:M896_091010"/>
<proteinExistence type="predicted"/>
<gene>
    <name evidence="2" type="ORF">M896_091010</name>
</gene>
<dbReference type="AlphaFoldDB" id="A0A0B2UIJ6"/>
<evidence type="ECO:0000313" key="2">
    <source>
        <dbReference type="EMBL" id="KHN69173.1"/>
    </source>
</evidence>
<feature type="coiled-coil region" evidence="1">
    <location>
        <begin position="428"/>
        <end position="469"/>
    </location>
</feature>
<dbReference type="RefSeq" id="XP_014563215.1">
    <property type="nucleotide sequence ID" value="XM_014707729.1"/>
</dbReference>
<dbReference type="Proteomes" id="UP000031056">
    <property type="component" value="Unassembled WGS sequence"/>
</dbReference>
<dbReference type="GeneID" id="26262314"/>
<dbReference type="GO" id="GO:0000776">
    <property type="term" value="C:kinetochore"/>
    <property type="evidence" value="ECO:0007669"/>
    <property type="project" value="TreeGrafter"/>
</dbReference>
<dbReference type="GO" id="GO:0007094">
    <property type="term" value="P:mitotic spindle assembly checkpoint signaling"/>
    <property type="evidence" value="ECO:0007669"/>
    <property type="project" value="TreeGrafter"/>
</dbReference>
<dbReference type="InterPro" id="IPR033338">
    <property type="entry name" value="Spc105/Spc7"/>
</dbReference>
<organism evidence="2 3">
    <name type="scientific">Ordospora colligata OC4</name>
    <dbReference type="NCBI Taxonomy" id="1354746"/>
    <lineage>
        <taxon>Eukaryota</taxon>
        <taxon>Fungi</taxon>
        <taxon>Fungi incertae sedis</taxon>
        <taxon>Microsporidia</taxon>
        <taxon>Ordosporidae</taxon>
        <taxon>Ordospora</taxon>
    </lineage>
</organism>
<dbReference type="InParanoid" id="A0A0B2UIJ6"/>
<keyword evidence="3" id="KW-1185">Reference proteome</keyword>
<reference evidence="2 3" key="1">
    <citation type="journal article" date="2014" name="MBio">
        <title>The Ordospora colligata genome; evolution of extreme reduction in microsporidia and host-to-parasite horizontal gene transfer.</title>
        <authorList>
            <person name="Pombert J.-F."/>
            <person name="Haag K.L."/>
            <person name="Beidas S."/>
            <person name="Ebert D."/>
            <person name="Keeling P.J."/>
        </authorList>
    </citation>
    <scope>NUCLEOTIDE SEQUENCE [LARGE SCALE GENOMIC DNA]</scope>
    <source>
        <strain evidence="2 3">OC4</strain>
    </source>
</reference>
<feature type="coiled-coil region" evidence="1">
    <location>
        <begin position="354"/>
        <end position="391"/>
    </location>
</feature>
<dbReference type="PANTHER" id="PTHR28260">
    <property type="entry name" value="SPINDLE POLE BODY COMPONENT SPC105"/>
    <property type="match status" value="1"/>
</dbReference>
<keyword evidence="1" id="KW-0175">Coiled coil</keyword>
<name>A0A0B2UIJ6_9MICR</name>
<dbReference type="OrthoDB" id="2195102at2759"/>
<protein>
    <submittedName>
        <fullName evidence="2">Uncharacterized protein</fullName>
    </submittedName>
</protein>
<dbReference type="GO" id="GO:1990758">
    <property type="term" value="P:mitotic sister chromatid biorientation"/>
    <property type="evidence" value="ECO:0007669"/>
    <property type="project" value="TreeGrafter"/>
</dbReference>
<evidence type="ECO:0000256" key="1">
    <source>
        <dbReference type="SAM" id="Coils"/>
    </source>
</evidence>
<evidence type="ECO:0000313" key="3">
    <source>
        <dbReference type="Proteomes" id="UP000031056"/>
    </source>
</evidence>
<dbReference type="HOGENOM" id="CLU_444824_0_0_1"/>
<dbReference type="PANTHER" id="PTHR28260:SF1">
    <property type="entry name" value="SPINDLE POLE BODY COMPONENT SPC105"/>
    <property type="match status" value="1"/>
</dbReference>
<dbReference type="GO" id="GO:0034501">
    <property type="term" value="P:protein localization to kinetochore"/>
    <property type="evidence" value="ECO:0007669"/>
    <property type="project" value="TreeGrafter"/>
</dbReference>
<comment type="caution">
    <text evidence="2">The sequence shown here is derived from an EMBL/GenBank/DDBJ whole genome shotgun (WGS) entry which is preliminary data.</text>
</comment>
<sequence length="654" mass="74935">MGENNETRKKRVSFATEAHVTYIYPEAEAKCSSGIDSGLASEDEVSVEMTVDCIKNRQEYIESEGTGMSIKEQGCINDDPRNRIHSIAYTKDTCGTPNNDADDKGFLNTDIGVLAGWENLVDTPKDHEFLKNACLNNNTANFGNGYALSVHERMDQHLNENEANNIQIEMHGKDGNAGMNNMVHDAEKEYDELDNTLLSNATLNVEEIINTQDLRKIIPQARRDVVNVSELLISKGIRFLDNLVVSSTRRDTISKSKNEVRVEQVRIYEKFVEPRTQFLMGFSEILEDKMKRQEAVNEKLEIEFEMKGSVFEEEDVCRQLKSLKSECRMKAKIEWYELRKEKELEFNEMVVGNKNEITDEYNRLAERVSSIEEEIEKRKAANLRMEKQIQRIRSRIDEGGDARYMKIDELKAQMSEQDMVFEGINKEMHDLEDLNMKKEIERKVLNETIAKINEDIKELEKGLDVKNVNELQLNEIRQEFKALCAIFGVEFVNVDLNEMRLRVMGYEIDITMQEGFVMRTVEVKCVNLDGQDRCLGALHEYLEKHIGRIGKRCGGTSKLFFDGMKDIVKAVLIGAGLIKELKTLKFKHDVECILRDESVLIVIGMLDAYECSKREILVSISNGFECMIEKNGEKTTYDLAEHVGILLKAVDQTS</sequence>